<comment type="caution">
    <text evidence="1">The sequence shown here is derived from an EMBL/GenBank/DDBJ whole genome shotgun (WGS) entry which is preliminary data.</text>
</comment>
<evidence type="ECO:0000313" key="1">
    <source>
        <dbReference type="EMBL" id="ERT05518.1"/>
    </source>
</evidence>
<keyword evidence="2" id="KW-1185">Reference proteome</keyword>
<dbReference type="Gene3D" id="3.90.190.10">
    <property type="entry name" value="Protein tyrosine phosphatase superfamily"/>
    <property type="match status" value="1"/>
</dbReference>
<proteinExistence type="predicted"/>
<name>U7QCF9_9CYAN</name>
<dbReference type="AlphaFoldDB" id="U7QCF9"/>
<reference evidence="1 2" key="1">
    <citation type="journal article" date="2013" name="Front. Microbiol.">
        <title>Comparative genomic analyses of the cyanobacterium, Lyngbya aestuarii BL J, a powerful hydrogen producer.</title>
        <authorList>
            <person name="Kothari A."/>
            <person name="Vaughn M."/>
            <person name="Garcia-Pichel F."/>
        </authorList>
    </citation>
    <scope>NUCLEOTIDE SEQUENCE [LARGE SCALE GENOMIC DNA]</scope>
    <source>
        <strain evidence="1 2">BL J</strain>
    </source>
</reference>
<dbReference type="SUPFAM" id="SSF52799">
    <property type="entry name" value="(Phosphotyrosine protein) phosphatases II"/>
    <property type="match status" value="1"/>
</dbReference>
<organism evidence="1 2">
    <name type="scientific">Lyngbya aestuarii BL J</name>
    <dbReference type="NCBI Taxonomy" id="1348334"/>
    <lineage>
        <taxon>Bacteria</taxon>
        <taxon>Bacillati</taxon>
        <taxon>Cyanobacteriota</taxon>
        <taxon>Cyanophyceae</taxon>
        <taxon>Oscillatoriophycideae</taxon>
        <taxon>Oscillatoriales</taxon>
        <taxon>Microcoleaceae</taxon>
        <taxon>Lyngbya</taxon>
    </lineage>
</organism>
<accession>U7QCF9</accession>
<gene>
    <name evidence="1" type="ORF">M595_4546</name>
</gene>
<sequence>MIACGAGISRSVAFAVAALKEIEDLSLLAALQIVKKYHFESLPHPALWKSLCAYYGESISTRDFLKALRQNS</sequence>
<dbReference type="InterPro" id="IPR029021">
    <property type="entry name" value="Prot-tyrosine_phosphatase-like"/>
</dbReference>
<dbReference type="Proteomes" id="UP000017127">
    <property type="component" value="Unassembled WGS sequence"/>
</dbReference>
<dbReference type="EMBL" id="AUZM01000055">
    <property type="protein sequence ID" value="ERT05518.1"/>
    <property type="molecule type" value="Genomic_DNA"/>
</dbReference>
<evidence type="ECO:0000313" key="2">
    <source>
        <dbReference type="Proteomes" id="UP000017127"/>
    </source>
</evidence>
<protein>
    <submittedName>
        <fullName evidence="1">Dual specificity phosphatase, catalytic domain protein</fullName>
    </submittedName>
</protein>